<feature type="transmembrane region" description="Helical" evidence="7">
    <location>
        <begin position="128"/>
        <end position="146"/>
    </location>
</feature>
<evidence type="ECO:0000256" key="1">
    <source>
        <dbReference type="ARBA" id="ARBA00004651"/>
    </source>
</evidence>
<dbReference type="RefSeq" id="WP_019239998.1">
    <property type="nucleotide sequence ID" value="NZ_CABKRW010000032.1"/>
</dbReference>
<feature type="transmembrane region" description="Helical" evidence="7">
    <location>
        <begin position="234"/>
        <end position="253"/>
    </location>
</feature>
<evidence type="ECO:0000256" key="2">
    <source>
        <dbReference type="ARBA" id="ARBA00022448"/>
    </source>
</evidence>
<dbReference type="GO" id="GO:0022857">
    <property type="term" value="F:transmembrane transporter activity"/>
    <property type="evidence" value="ECO:0007669"/>
    <property type="project" value="InterPro"/>
</dbReference>
<name>A0A1Y3XUH7_9ACTN</name>
<feature type="domain" description="Major facilitator superfamily (MFS) profile" evidence="8">
    <location>
        <begin position="29"/>
        <end position="501"/>
    </location>
</feature>
<dbReference type="Proteomes" id="UP000195781">
    <property type="component" value="Unassembled WGS sequence"/>
</dbReference>
<keyword evidence="6 7" id="KW-0472">Membrane</keyword>
<dbReference type="CDD" id="cd17321">
    <property type="entry name" value="MFS_MMR_MDR_like"/>
    <property type="match status" value="1"/>
</dbReference>
<dbReference type="InterPro" id="IPR020846">
    <property type="entry name" value="MFS_dom"/>
</dbReference>
<evidence type="ECO:0000313" key="9">
    <source>
        <dbReference type="EMBL" id="OUN87948.1"/>
    </source>
</evidence>
<feature type="transmembrane region" description="Helical" evidence="7">
    <location>
        <begin position="184"/>
        <end position="203"/>
    </location>
</feature>
<keyword evidence="3" id="KW-1003">Cell membrane</keyword>
<feature type="transmembrane region" description="Helical" evidence="7">
    <location>
        <begin position="67"/>
        <end position="86"/>
    </location>
</feature>
<dbReference type="PANTHER" id="PTHR42718">
    <property type="entry name" value="MAJOR FACILITATOR SUPERFAMILY MULTIDRUG TRANSPORTER MFSC"/>
    <property type="match status" value="1"/>
</dbReference>
<feature type="transmembrane region" description="Helical" evidence="7">
    <location>
        <begin position="153"/>
        <end position="178"/>
    </location>
</feature>
<keyword evidence="10" id="KW-1185">Reference proteome</keyword>
<dbReference type="GO" id="GO:0005886">
    <property type="term" value="C:plasma membrane"/>
    <property type="evidence" value="ECO:0007669"/>
    <property type="project" value="UniProtKB-SubCell"/>
</dbReference>
<keyword evidence="2" id="KW-0813">Transport</keyword>
<protein>
    <submittedName>
        <fullName evidence="9">MFS transporter</fullName>
    </submittedName>
</protein>
<dbReference type="Pfam" id="PF07690">
    <property type="entry name" value="MFS_1"/>
    <property type="match status" value="1"/>
</dbReference>
<dbReference type="PANTHER" id="PTHR42718:SF46">
    <property type="entry name" value="BLR6921 PROTEIN"/>
    <property type="match status" value="1"/>
</dbReference>
<feature type="transmembrane region" description="Helical" evidence="7">
    <location>
        <begin position="362"/>
        <end position="382"/>
    </location>
</feature>
<comment type="caution">
    <text evidence="9">The sequence shown here is derived from an EMBL/GenBank/DDBJ whole genome shotgun (WGS) entry which is preliminary data.</text>
</comment>
<reference evidence="10" key="1">
    <citation type="submission" date="2017-04" db="EMBL/GenBank/DDBJ databases">
        <title>Function of individual gut microbiota members based on whole genome sequencing of pure cultures obtained from chicken caecum.</title>
        <authorList>
            <person name="Medvecky M."/>
            <person name="Cejkova D."/>
            <person name="Polansky O."/>
            <person name="Karasova D."/>
            <person name="Kubasova T."/>
            <person name="Cizek A."/>
            <person name="Rychlik I."/>
        </authorList>
    </citation>
    <scope>NUCLEOTIDE SEQUENCE [LARGE SCALE GENOMIC DNA]</scope>
    <source>
        <strain evidence="10">An5</strain>
    </source>
</reference>
<dbReference type="OrthoDB" id="7375466at2"/>
<evidence type="ECO:0000259" key="8">
    <source>
        <dbReference type="PROSITE" id="PS50850"/>
    </source>
</evidence>
<proteinExistence type="predicted"/>
<keyword evidence="4 7" id="KW-0812">Transmembrane</keyword>
<gene>
    <name evidence="9" type="ORF">B5G02_07215</name>
</gene>
<feature type="transmembrane region" description="Helical" evidence="7">
    <location>
        <begin position="470"/>
        <end position="499"/>
    </location>
</feature>
<dbReference type="SUPFAM" id="SSF103473">
    <property type="entry name" value="MFS general substrate transporter"/>
    <property type="match status" value="1"/>
</dbReference>
<evidence type="ECO:0000256" key="3">
    <source>
        <dbReference type="ARBA" id="ARBA00022475"/>
    </source>
</evidence>
<feature type="transmembrane region" description="Helical" evidence="7">
    <location>
        <begin position="98"/>
        <end position="122"/>
    </location>
</feature>
<dbReference type="InterPro" id="IPR036259">
    <property type="entry name" value="MFS_trans_sf"/>
</dbReference>
<dbReference type="PROSITE" id="PS50850">
    <property type="entry name" value="MFS"/>
    <property type="match status" value="1"/>
</dbReference>
<dbReference type="Gene3D" id="1.20.1720.10">
    <property type="entry name" value="Multidrug resistance protein D"/>
    <property type="match status" value="1"/>
</dbReference>
<dbReference type="Gene3D" id="1.20.1250.20">
    <property type="entry name" value="MFS general substrate transporter like domains"/>
    <property type="match status" value="1"/>
</dbReference>
<dbReference type="EMBL" id="NFIE01000015">
    <property type="protein sequence ID" value="OUN87948.1"/>
    <property type="molecule type" value="Genomic_DNA"/>
</dbReference>
<comment type="subcellular location">
    <subcellularLocation>
        <location evidence="1">Cell membrane</location>
        <topology evidence="1">Multi-pass membrane protein</topology>
    </subcellularLocation>
</comment>
<keyword evidence="5 7" id="KW-1133">Transmembrane helix</keyword>
<evidence type="ECO:0000256" key="6">
    <source>
        <dbReference type="ARBA" id="ARBA00023136"/>
    </source>
</evidence>
<feature type="transmembrane region" description="Helical" evidence="7">
    <location>
        <begin position="298"/>
        <end position="322"/>
    </location>
</feature>
<organism evidence="9 10">
    <name type="scientific">[Collinsella] massiliensis</name>
    <dbReference type="NCBI Taxonomy" id="1232426"/>
    <lineage>
        <taxon>Bacteria</taxon>
        <taxon>Bacillati</taxon>
        <taxon>Actinomycetota</taxon>
        <taxon>Coriobacteriia</taxon>
        <taxon>Coriobacteriales</taxon>
        <taxon>Coriobacteriaceae</taxon>
        <taxon>Enorma</taxon>
    </lineage>
</organism>
<evidence type="ECO:0000256" key="5">
    <source>
        <dbReference type="ARBA" id="ARBA00022989"/>
    </source>
</evidence>
<feature type="transmembrane region" description="Helical" evidence="7">
    <location>
        <begin position="259"/>
        <end position="277"/>
    </location>
</feature>
<feature type="transmembrane region" description="Helical" evidence="7">
    <location>
        <begin position="334"/>
        <end position="355"/>
    </location>
</feature>
<evidence type="ECO:0000256" key="4">
    <source>
        <dbReference type="ARBA" id="ARBA00022692"/>
    </source>
</evidence>
<dbReference type="PRINTS" id="PR01036">
    <property type="entry name" value="TCRTETB"/>
</dbReference>
<dbReference type="InterPro" id="IPR011701">
    <property type="entry name" value="MFS"/>
</dbReference>
<feature type="transmembrane region" description="Helical" evidence="7">
    <location>
        <begin position="27"/>
        <end position="47"/>
    </location>
</feature>
<dbReference type="AlphaFoldDB" id="A0A1Y3XUH7"/>
<accession>A0A1Y3XUH7</accession>
<evidence type="ECO:0000256" key="7">
    <source>
        <dbReference type="SAM" id="Phobius"/>
    </source>
</evidence>
<evidence type="ECO:0000313" key="10">
    <source>
        <dbReference type="Proteomes" id="UP000195781"/>
    </source>
</evidence>
<sequence>MSRTNTTDTGRNDIARAAELPRRTNKWVVLFTVVIMTFMSTLDSSIVNVAAPSIQRELGATASQIQWVSSMYLLVCCVTVLVFGRLGDLYGKVRLFQLGVVLFSLGSLLCGLSSTLVMLIGARVVQGFGASCAMANNMGIVTEAFPSRERGRALGIVGTFVSLGLMCGPVVGGVLVAVFPWESIFLINVPIGAASFLIGLKTLPRETGMAGEHAAAGADPSPTSAPDAGARFDIPGALLMAPAIFLVFFAINAAGSGSLALAGALLAGGLVLLAAFVRVERRAQTPLVRIELLRNPVFSLNLVAMFCCYLAVGATEFILPFYLQDACGYASDVAGLVITAIPVAMALASPVAGALSDRIGTTIPCFAGLVVYSAGIALAGMLPAGAPILRIYPTLMFMALGDGLFESPNNSRIMGSVDQKDLGFAGSLGTLVRYMGMSAGVTGGTALLYGHMSEVAGFPVSGFMPEWPELFMEGFAFAFLAIAATVAAGAVLTVVGTVIKRRQRKQRAARA</sequence>